<proteinExistence type="predicted"/>
<comment type="caution">
    <text evidence="2">The sequence shown here is derived from an EMBL/GenBank/DDBJ whole genome shotgun (WGS) entry which is preliminary data.</text>
</comment>
<dbReference type="InterPro" id="IPR050490">
    <property type="entry name" value="Bact_solute-bd_prot1"/>
</dbReference>
<evidence type="ECO:0000313" key="2">
    <source>
        <dbReference type="EMBL" id="OGM97668.1"/>
    </source>
</evidence>
<dbReference type="STRING" id="1802660.A2735_03635"/>
<dbReference type="PANTHER" id="PTHR43649:SF12">
    <property type="entry name" value="DIACETYLCHITOBIOSE BINDING PROTEIN DASA"/>
    <property type="match status" value="1"/>
</dbReference>
<dbReference type="EMBL" id="MGJA01000010">
    <property type="protein sequence ID" value="OGM97668.1"/>
    <property type="molecule type" value="Genomic_DNA"/>
</dbReference>
<evidence type="ECO:0000313" key="3">
    <source>
        <dbReference type="Proteomes" id="UP000178520"/>
    </source>
</evidence>
<sequence>MNSNKLFYILVGIIVIAVFITIVLILRNIGGGGSTPVKLEFWGVFDDRNAFDKVITDFKAQNSNIDIEYRMFTFEQYEQGFVNALAAGTGPDVLMIHNTWLPKHGDKFLPLPPDVPDKKNPFTIQSFKDQFVDVAYQDLVYNNTQIYGMPLYVDTLGLYYNKDLFNSAGITRPPQTWEEVNADVRLLTRTDQSGNIIQSGFSLGTARNINRSTDILMGMMIQSGVQMTSADQHSATFGSGIDGQHVGEIAVQYYTDFANPRNPNYSWNDSQHYSIDAFTEGTLAMMVGYVHNSQVIRSKAPRLNFAVAPMPQASLNDIRNFANYWAVAVTSKSAHPVEAWKFVNYLASREGVTTYLNATKRPSARRDLIDLQRNDPDLGVFAVQALSARSWYQADNIVIETIFADMIDDVNFNRLPIRDAVSRAESRVTVLMQK</sequence>
<dbReference type="SUPFAM" id="SSF53850">
    <property type="entry name" value="Periplasmic binding protein-like II"/>
    <property type="match status" value="1"/>
</dbReference>
<organism evidence="2 3">
    <name type="scientific">Candidatus Yanofskybacteria bacterium RIFCSPHIGHO2_01_FULL_41_21</name>
    <dbReference type="NCBI Taxonomy" id="1802660"/>
    <lineage>
        <taxon>Bacteria</taxon>
        <taxon>Candidatus Yanofskyibacteriota</taxon>
    </lineage>
</organism>
<evidence type="ECO:0000256" key="1">
    <source>
        <dbReference type="SAM" id="Phobius"/>
    </source>
</evidence>
<feature type="transmembrane region" description="Helical" evidence="1">
    <location>
        <begin position="6"/>
        <end position="26"/>
    </location>
</feature>
<protein>
    <recommendedName>
        <fullName evidence="4">ABC transporter substrate-binding protein</fullName>
    </recommendedName>
</protein>
<gene>
    <name evidence="2" type="ORF">A2735_03635</name>
</gene>
<keyword evidence="1" id="KW-0472">Membrane</keyword>
<dbReference type="Pfam" id="PF01547">
    <property type="entry name" value="SBP_bac_1"/>
    <property type="match status" value="1"/>
</dbReference>
<dbReference type="Proteomes" id="UP000178520">
    <property type="component" value="Unassembled WGS sequence"/>
</dbReference>
<accession>A0A1F8EC25</accession>
<name>A0A1F8EC25_9BACT</name>
<reference evidence="2 3" key="1">
    <citation type="journal article" date="2016" name="Nat. Commun.">
        <title>Thousands of microbial genomes shed light on interconnected biogeochemical processes in an aquifer system.</title>
        <authorList>
            <person name="Anantharaman K."/>
            <person name="Brown C.T."/>
            <person name="Hug L.A."/>
            <person name="Sharon I."/>
            <person name="Castelle C.J."/>
            <person name="Probst A.J."/>
            <person name="Thomas B.C."/>
            <person name="Singh A."/>
            <person name="Wilkins M.J."/>
            <person name="Karaoz U."/>
            <person name="Brodie E.L."/>
            <person name="Williams K.H."/>
            <person name="Hubbard S.S."/>
            <person name="Banfield J.F."/>
        </authorList>
    </citation>
    <scope>NUCLEOTIDE SEQUENCE [LARGE SCALE GENOMIC DNA]</scope>
</reference>
<dbReference type="AlphaFoldDB" id="A0A1F8EC25"/>
<keyword evidence="1" id="KW-0812">Transmembrane</keyword>
<keyword evidence="1" id="KW-1133">Transmembrane helix</keyword>
<dbReference type="InterPro" id="IPR006059">
    <property type="entry name" value="SBP"/>
</dbReference>
<dbReference type="PANTHER" id="PTHR43649">
    <property type="entry name" value="ARABINOSE-BINDING PROTEIN-RELATED"/>
    <property type="match status" value="1"/>
</dbReference>
<dbReference type="Gene3D" id="3.40.190.10">
    <property type="entry name" value="Periplasmic binding protein-like II"/>
    <property type="match status" value="1"/>
</dbReference>
<evidence type="ECO:0008006" key="4">
    <source>
        <dbReference type="Google" id="ProtNLM"/>
    </source>
</evidence>